<keyword evidence="4" id="KW-1185">Reference proteome</keyword>
<reference evidence="3 4" key="1">
    <citation type="journal article" date="2015" name="Fungal Genet. Biol.">
        <title>Evolution of novel wood decay mechanisms in Agaricales revealed by the genome sequences of Fistulina hepatica and Cylindrobasidium torrendii.</title>
        <authorList>
            <person name="Floudas D."/>
            <person name="Held B.W."/>
            <person name="Riley R."/>
            <person name="Nagy L.G."/>
            <person name="Koehler G."/>
            <person name="Ransdell A.S."/>
            <person name="Younus H."/>
            <person name="Chow J."/>
            <person name="Chiniquy J."/>
            <person name="Lipzen A."/>
            <person name="Tritt A."/>
            <person name="Sun H."/>
            <person name="Haridas S."/>
            <person name="LaButti K."/>
            <person name="Ohm R.A."/>
            <person name="Kues U."/>
            <person name="Blanchette R.A."/>
            <person name="Grigoriev I.V."/>
            <person name="Minto R.E."/>
            <person name="Hibbett D.S."/>
        </authorList>
    </citation>
    <scope>NUCLEOTIDE SEQUENCE [LARGE SCALE GENOMIC DNA]</scope>
    <source>
        <strain evidence="3 4">FP15055 ss-10</strain>
    </source>
</reference>
<evidence type="ECO:0000256" key="1">
    <source>
        <dbReference type="SAM" id="MobiDB-lite"/>
    </source>
</evidence>
<feature type="region of interest" description="Disordered" evidence="1">
    <location>
        <begin position="212"/>
        <end position="252"/>
    </location>
</feature>
<evidence type="ECO:0000313" key="3">
    <source>
        <dbReference type="EMBL" id="KIY64322.1"/>
    </source>
</evidence>
<name>A0A0D7B1H6_9AGAR</name>
<dbReference type="EMBL" id="KN880642">
    <property type="protein sequence ID" value="KIY64322.1"/>
    <property type="molecule type" value="Genomic_DNA"/>
</dbReference>
<dbReference type="Proteomes" id="UP000054007">
    <property type="component" value="Unassembled WGS sequence"/>
</dbReference>
<dbReference type="AlphaFoldDB" id="A0A0D7B1H6"/>
<keyword evidence="2" id="KW-1133">Transmembrane helix</keyword>
<proteinExistence type="predicted"/>
<keyword evidence="2" id="KW-0812">Transmembrane</keyword>
<protein>
    <submittedName>
        <fullName evidence="3">Uncharacterized protein</fullName>
    </submittedName>
</protein>
<evidence type="ECO:0000313" key="4">
    <source>
        <dbReference type="Proteomes" id="UP000054007"/>
    </source>
</evidence>
<accession>A0A0D7B1H6</accession>
<feature type="transmembrane region" description="Helical" evidence="2">
    <location>
        <begin position="33"/>
        <end position="58"/>
    </location>
</feature>
<sequence>MPATPADNTIHTVPAFAKAAIHLLDPRSSIPDISSATSLIIVLATSIPLGGLVAWGLLRLGRILYKMFMKKEDTPGYGEKQALDVESCNKTAIPNIHITKTTIIHPPPSLMRDSPVRTRALTPAQIGELVVGVHPDSNVSSPRLSSSPIFPMLEESYASNFNVGLSRSATRLSIHDLPLEELEEIPLQEKKPVKRSSKVKQAVTGKWPVLKSRANEGPWEMMTPSGKKGKVGTKKAGCNIPKGKENIKPVPF</sequence>
<gene>
    <name evidence="3" type="ORF">CYLTODRAFT_493216</name>
</gene>
<organism evidence="3 4">
    <name type="scientific">Cylindrobasidium torrendii FP15055 ss-10</name>
    <dbReference type="NCBI Taxonomy" id="1314674"/>
    <lineage>
        <taxon>Eukaryota</taxon>
        <taxon>Fungi</taxon>
        <taxon>Dikarya</taxon>
        <taxon>Basidiomycota</taxon>
        <taxon>Agaricomycotina</taxon>
        <taxon>Agaricomycetes</taxon>
        <taxon>Agaricomycetidae</taxon>
        <taxon>Agaricales</taxon>
        <taxon>Marasmiineae</taxon>
        <taxon>Physalacriaceae</taxon>
        <taxon>Cylindrobasidium</taxon>
    </lineage>
</organism>
<feature type="compositionally biased region" description="Basic and acidic residues" evidence="1">
    <location>
        <begin position="242"/>
        <end position="252"/>
    </location>
</feature>
<keyword evidence="2" id="KW-0472">Membrane</keyword>
<evidence type="ECO:0000256" key="2">
    <source>
        <dbReference type="SAM" id="Phobius"/>
    </source>
</evidence>